<evidence type="ECO:0000313" key="8">
    <source>
        <dbReference type="EMBL" id="ANF59424.1"/>
    </source>
</evidence>
<dbReference type="EC" id="1.17.4.1" evidence="2"/>
<feature type="domain" description="TSCPD" evidence="7">
    <location>
        <begin position="56"/>
        <end position="169"/>
    </location>
</feature>
<gene>
    <name evidence="8" type="ORF">A5892_01435</name>
</gene>
<evidence type="ECO:0000256" key="5">
    <source>
        <dbReference type="ARBA" id="ARBA00047754"/>
    </source>
</evidence>
<comment type="catalytic activity">
    <reaction evidence="5">
        <text>a 2'-deoxyribonucleoside 5'-diphosphate + [thioredoxin]-disulfide + H2O = a ribonucleoside 5'-diphosphate + [thioredoxin]-dithiol</text>
        <dbReference type="Rhea" id="RHEA:23252"/>
        <dbReference type="Rhea" id="RHEA-COMP:10698"/>
        <dbReference type="Rhea" id="RHEA-COMP:10700"/>
        <dbReference type="ChEBI" id="CHEBI:15377"/>
        <dbReference type="ChEBI" id="CHEBI:29950"/>
        <dbReference type="ChEBI" id="CHEBI:50058"/>
        <dbReference type="ChEBI" id="CHEBI:57930"/>
        <dbReference type="ChEBI" id="CHEBI:73316"/>
        <dbReference type="EC" id="1.17.4.1"/>
    </reaction>
</comment>
<dbReference type="GO" id="GO:0004748">
    <property type="term" value="F:ribonucleoside-diphosphate reductase activity, thioredoxin disulfide as acceptor"/>
    <property type="evidence" value="ECO:0007669"/>
    <property type="project" value="UniProtKB-EC"/>
</dbReference>
<evidence type="ECO:0000256" key="2">
    <source>
        <dbReference type="ARBA" id="ARBA00012274"/>
    </source>
</evidence>
<name>A0A172YJN1_9GAMM</name>
<evidence type="ECO:0000256" key="1">
    <source>
        <dbReference type="ARBA" id="ARBA00007405"/>
    </source>
</evidence>
<evidence type="ECO:0000313" key="9">
    <source>
        <dbReference type="Proteomes" id="UP000077875"/>
    </source>
</evidence>
<dbReference type="Pfam" id="PF12637">
    <property type="entry name" value="TSCPD"/>
    <property type="match status" value="1"/>
</dbReference>
<dbReference type="EMBL" id="CP015243">
    <property type="protein sequence ID" value="ANF59424.1"/>
    <property type="molecule type" value="Genomic_DNA"/>
</dbReference>
<comment type="similarity">
    <text evidence="1">Belongs to the ribonucleoside diphosphate reductase class-2 family.</text>
</comment>
<reference evidence="8 9" key="1">
    <citation type="submission" date="2016-04" db="EMBL/GenBank/DDBJ databases">
        <title>Complete Genome Sequence of Halotalea alkalilenta IHB B 13600.</title>
        <authorList>
            <person name="Swarnkar M.K."/>
            <person name="Sharma A."/>
            <person name="Kaushal K."/>
            <person name="Soni R."/>
            <person name="Rana S."/>
            <person name="Singh A.K."/>
            <person name="Gulati A."/>
        </authorList>
    </citation>
    <scope>NUCLEOTIDE SEQUENCE [LARGE SCALE GENOMIC DNA]</scope>
    <source>
        <strain evidence="8 9">IHB B 13600</strain>
    </source>
</reference>
<evidence type="ECO:0000256" key="3">
    <source>
        <dbReference type="ARBA" id="ARBA00022634"/>
    </source>
</evidence>
<feature type="region of interest" description="Disordered" evidence="6">
    <location>
        <begin position="25"/>
        <end position="59"/>
    </location>
</feature>
<keyword evidence="9" id="KW-1185">Reference proteome</keyword>
<keyword evidence="4" id="KW-0547">Nucleotide-binding</keyword>
<organism evidence="8 9">
    <name type="scientific">Halotalea alkalilenta</name>
    <dbReference type="NCBI Taxonomy" id="376489"/>
    <lineage>
        <taxon>Bacteria</taxon>
        <taxon>Pseudomonadati</taxon>
        <taxon>Pseudomonadota</taxon>
        <taxon>Gammaproteobacteria</taxon>
        <taxon>Oceanospirillales</taxon>
        <taxon>Halomonadaceae</taxon>
        <taxon>Halotalea</taxon>
    </lineage>
</organism>
<dbReference type="AlphaFoldDB" id="A0A172YJN1"/>
<dbReference type="KEGG" id="haa:A5892_01435"/>
<evidence type="ECO:0000259" key="7">
    <source>
        <dbReference type="Pfam" id="PF12637"/>
    </source>
</evidence>
<dbReference type="GO" id="GO:0000166">
    <property type="term" value="F:nucleotide binding"/>
    <property type="evidence" value="ECO:0007669"/>
    <property type="project" value="UniProtKB-KW"/>
</dbReference>
<feature type="compositionally biased region" description="Basic and acidic residues" evidence="6">
    <location>
        <begin position="48"/>
        <end position="59"/>
    </location>
</feature>
<accession>A0A172YJN1</accession>
<proteinExistence type="inferred from homology"/>
<evidence type="ECO:0000256" key="4">
    <source>
        <dbReference type="ARBA" id="ARBA00022741"/>
    </source>
</evidence>
<dbReference type="GO" id="GO:0071897">
    <property type="term" value="P:DNA biosynthetic process"/>
    <property type="evidence" value="ECO:0007669"/>
    <property type="project" value="UniProtKB-KW"/>
</dbReference>
<keyword evidence="3" id="KW-0237">DNA synthesis</keyword>
<dbReference type="Proteomes" id="UP000077875">
    <property type="component" value="Chromosome"/>
</dbReference>
<dbReference type="STRING" id="376489.A5892_01435"/>
<dbReference type="InterPro" id="IPR024434">
    <property type="entry name" value="TSCPD_dom"/>
</dbReference>
<evidence type="ECO:0000256" key="6">
    <source>
        <dbReference type="SAM" id="MobiDB-lite"/>
    </source>
</evidence>
<sequence length="242" mass="26648">MSQRGEPQSATDGVQRIDRRIVKVSVVEDQRDDEPTAQAAAAPASPRTEMHERLARPERLSGETYKIKSPLYEHALYVTINDLVLNPGTEHEERRPFEVFINSKSMDHFQWIVALTRIISAVFRKGGDITFLAEELRAVFDPRGGYLKPGGLYVPSLVAEIGLVIERHLQSLGLLEVDQPSAEVRAWLDDKRVEFEANSGAGNDAVSGFPRGATLCPQCSTMAVVSLDGCDTCLNCGYSKCG</sequence>
<protein>
    <recommendedName>
        <fullName evidence="2">ribonucleoside-diphosphate reductase</fullName>
        <ecNumber evidence="2">1.17.4.1</ecNumber>
    </recommendedName>
</protein>